<dbReference type="GO" id="GO:0005634">
    <property type="term" value="C:nucleus"/>
    <property type="evidence" value="ECO:0007669"/>
    <property type="project" value="TreeGrafter"/>
</dbReference>
<reference evidence="5" key="1">
    <citation type="submission" date="2025-08" db="UniProtKB">
        <authorList>
            <consortium name="Ensembl"/>
        </authorList>
    </citation>
    <scope>IDENTIFICATION</scope>
</reference>
<evidence type="ECO:0000259" key="3">
    <source>
        <dbReference type="Pfam" id="PF03281"/>
    </source>
</evidence>
<feature type="compositionally biased region" description="Basic and acidic residues" evidence="2">
    <location>
        <begin position="114"/>
        <end position="123"/>
    </location>
</feature>
<dbReference type="GO" id="GO:0005829">
    <property type="term" value="C:cytosol"/>
    <property type="evidence" value="ECO:0007669"/>
    <property type="project" value="TreeGrafter"/>
</dbReference>
<protein>
    <submittedName>
        <fullName evidence="5">Cyclic GMP-AMP synthase a</fullName>
    </submittedName>
</protein>
<dbReference type="PANTHER" id="PTHR10656:SF35">
    <property type="entry name" value="CYCLIC GMP-AMP SYNTHASE"/>
    <property type="match status" value="1"/>
</dbReference>
<evidence type="ECO:0000259" key="4">
    <source>
        <dbReference type="Pfam" id="PF20266"/>
    </source>
</evidence>
<dbReference type="Gene3D" id="3.30.460.90">
    <property type="match status" value="1"/>
</dbReference>
<dbReference type="GO" id="GO:0061501">
    <property type="term" value="F:2',3'-cyclic GMP-AMP synthase activity"/>
    <property type="evidence" value="ECO:0007669"/>
    <property type="project" value="Ensembl"/>
</dbReference>
<feature type="compositionally biased region" description="Basic and acidic residues" evidence="2">
    <location>
        <begin position="76"/>
        <end position="85"/>
    </location>
</feature>
<dbReference type="SMART" id="SM01265">
    <property type="entry name" value="Mab-21"/>
    <property type="match status" value="1"/>
</dbReference>
<dbReference type="InterPro" id="IPR046903">
    <property type="entry name" value="Mab-21-like_nuc_Trfase"/>
</dbReference>
<dbReference type="Pfam" id="PF20266">
    <property type="entry name" value="Mab-21_C"/>
    <property type="match status" value="1"/>
</dbReference>
<proteinExistence type="inferred from homology"/>
<dbReference type="Pfam" id="PF03281">
    <property type="entry name" value="Mab-21"/>
    <property type="match status" value="1"/>
</dbReference>
<dbReference type="GO" id="GO:0003690">
    <property type="term" value="F:double-stranded DNA binding"/>
    <property type="evidence" value="ECO:0007669"/>
    <property type="project" value="TreeGrafter"/>
</dbReference>
<feature type="domain" description="Mab-21-like nucleotidyltransferase" evidence="3">
    <location>
        <begin position="254"/>
        <end position="433"/>
    </location>
</feature>
<dbReference type="GO" id="GO:0002230">
    <property type="term" value="P:positive regulation of defense response to virus by host"/>
    <property type="evidence" value="ECO:0007669"/>
    <property type="project" value="TreeGrafter"/>
</dbReference>
<dbReference type="GO" id="GO:0045087">
    <property type="term" value="P:innate immune response"/>
    <property type="evidence" value="ECO:0007669"/>
    <property type="project" value="Ensembl"/>
</dbReference>
<name>A0A3Q3AYY7_KRYMA</name>
<feature type="compositionally biased region" description="Basic and acidic residues" evidence="2">
    <location>
        <begin position="32"/>
        <end position="60"/>
    </location>
</feature>
<sequence>MSGKGQPRKAKSPDSNSKEANPTPPGRSQGKAFEEEKRDKAINGPKKQDQQKRKQTEAKPHVAKSIGGRTANHVTEATKEQRDLPVDSAKAKTRARKTSMETTPGHATNTQLKLKPDTPKDITKASLNITKVKAQVERPTKTEGQPPVEKMKTQPRTAATKTAAAAKVKTCANKAAQGRTEAQPDGPEESRKNKAEDNVDSVLRMTLDKLKIRKKDKCDASQVINGFKKDLFKYLKDKSESFKNVEEPLRTGSYYENLKISYPDEFDVMLPIPVDRVQVQPFGPNGAFYSVSLKRGQNPLSKFQLNDILSSYEMLKEFRKEIKTFAKGLSEWTLTRKKPACPAVTLTTKVESTTISLDVVLCLAVKSSWPAFTTDGFKIEQWLGAKVKQEHKRKPYYLVPKYEGWGNVENDGVLARDVWRVSFSHIEKDIIKNHGSDKTCCEKRGASCCRKDCLKLLKHLLHLYKENDPALNKFCSYHAKTTLLHACCSRTKDSEWSASDLTRCFELLLQDFEGHLRRGELYNFFIPSQNLLTDFGKTACQTFANRIKEQREKGFPIFKGDP</sequence>
<dbReference type="GO" id="GO:0006974">
    <property type="term" value="P:DNA damage response"/>
    <property type="evidence" value="ECO:0007669"/>
    <property type="project" value="TreeGrafter"/>
</dbReference>
<evidence type="ECO:0000256" key="2">
    <source>
        <dbReference type="SAM" id="MobiDB-lite"/>
    </source>
</evidence>
<dbReference type="AlphaFoldDB" id="A0A3Q3AYY7"/>
<dbReference type="GO" id="GO:0035861">
    <property type="term" value="C:site of double-strand break"/>
    <property type="evidence" value="ECO:0007669"/>
    <property type="project" value="TreeGrafter"/>
</dbReference>
<dbReference type="GO" id="GO:2000042">
    <property type="term" value="P:negative regulation of double-strand break repair via homologous recombination"/>
    <property type="evidence" value="ECO:0007669"/>
    <property type="project" value="TreeGrafter"/>
</dbReference>
<dbReference type="GO" id="GO:0032481">
    <property type="term" value="P:positive regulation of type I interferon production"/>
    <property type="evidence" value="ECO:0007669"/>
    <property type="project" value="TreeGrafter"/>
</dbReference>
<dbReference type="Gene3D" id="1.10.1410.40">
    <property type="match status" value="1"/>
</dbReference>
<evidence type="ECO:0000256" key="1">
    <source>
        <dbReference type="ARBA" id="ARBA00008307"/>
    </source>
</evidence>
<dbReference type="STRING" id="37003.ENSKMAP00000021790"/>
<feature type="region of interest" description="Disordered" evidence="2">
    <location>
        <begin position="1"/>
        <end position="198"/>
    </location>
</feature>
<dbReference type="GO" id="GO:0038001">
    <property type="term" value="P:paracrine signaling"/>
    <property type="evidence" value="ECO:0007669"/>
    <property type="project" value="TreeGrafter"/>
</dbReference>
<dbReference type="OMA" id="EKTCCER"/>
<dbReference type="GO" id="GO:0006144">
    <property type="term" value="P:purine nucleobase metabolic process"/>
    <property type="evidence" value="ECO:0007669"/>
    <property type="project" value="Ensembl"/>
</dbReference>
<dbReference type="InterPro" id="IPR024810">
    <property type="entry name" value="MAB21L/cGLR"/>
</dbReference>
<dbReference type="Ensembl" id="ENSKMAT00000022071.1">
    <property type="protein sequence ID" value="ENSKMAP00000021790.1"/>
    <property type="gene ID" value="ENSKMAG00000016190.1"/>
</dbReference>
<organism evidence="5 6">
    <name type="scientific">Kryptolebias marmoratus</name>
    <name type="common">Mangrove killifish</name>
    <name type="synonym">Rivulus marmoratus</name>
    <dbReference type="NCBI Taxonomy" id="37003"/>
    <lineage>
        <taxon>Eukaryota</taxon>
        <taxon>Metazoa</taxon>
        <taxon>Chordata</taxon>
        <taxon>Craniata</taxon>
        <taxon>Vertebrata</taxon>
        <taxon>Euteleostomi</taxon>
        <taxon>Actinopterygii</taxon>
        <taxon>Neopterygii</taxon>
        <taxon>Teleostei</taxon>
        <taxon>Neoteleostei</taxon>
        <taxon>Acanthomorphata</taxon>
        <taxon>Ovalentaria</taxon>
        <taxon>Atherinomorphae</taxon>
        <taxon>Cyprinodontiformes</taxon>
        <taxon>Rivulidae</taxon>
        <taxon>Kryptolebias</taxon>
    </lineage>
</organism>
<dbReference type="GO" id="GO:0071360">
    <property type="term" value="P:cellular response to exogenous dsRNA"/>
    <property type="evidence" value="ECO:0007669"/>
    <property type="project" value="TreeGrafter"/>
</dbReference>
<feature type="compositionally biased region" description="Basic and acidic residues" evidence="2">
    <location>
        <begin position="188"/>
        <end position="197"/>
    </location>
</feature>
<comment type="similarity">
    <text evidence="1">Belongs to the mab-21 family.</text>
</comment>
<dbReference type="GO" id="GO:0002218">
    <property type="term" value="P:activation of innate immune response"/>
    <property type="evidence" value="ECO:0007669"/>
    <property type="project" value="TreeGrafter"/>
</dbReference>
<reference evidence="5" key="2">
    <citation type="submission" date="2025-09" db="UniProtKB">
        <authorList>
            <consortium name="Ensembl"/>
        </authorList>
    </citation>
    <scope>IDENTIFICATION</scope>
</reference>
<dbReference type="PANTHER" id="PTHR10656">
    <property type="entry name" value="CELL FATE DETERMINING PROTEIN MAB21-RELATED"/>
    <property type="match status" value="1"/>
</dbReference>
<feature type="compositionally biased region" description="Basic residues" evidence="2">
    <location>
        <begin position="1"/>
        <end position="10"/>
    </location>
</feature>
<dbReference type="Proteomes" id="UP000264800">
    <property type="component" value="Unplaced"/>
</dbReference>
<dbReference type="InterPro" id="IPR046906">
    <property type="entry name" value="Mab-21_HhH/H2TH-like"/>
</dbReference>
<dbReference type="FunFam" id="1.10.1410.40:FF:000007">
    <property type="entry name" value="Cyclic GMP-AMP synthase"/>
    <property type="match status" value="1"/>
</dbReference>
<evidence type="ECO:0000313" key="5">
    <source>
        <dbReference type="Ensembl" id="ENSKMAP00000021790.1"/>
    </source>
</evidence>
<dbReference type="GeneTree" id="ENSGT01050000244827"/>
<accession>A0A3Q3AYY7</accession>
<feature type="domain" description="Mab-21-like HhH/H2TH-like" evidence="4">
    <location>
        <begin position="449"/>
        <end position="548"/>
    </location>
</feature>
<feature type="compositionally biased region" description="Polar residues" evidence="2">
    <location>
        <begin position="100"/>
        <end position="112"/>
    </location>
</feature>
<dbReference type="GO" id="GO:0003682">
    <property type="term" value="F:chromatin binding"/>
    <property type="evidence" value="ECO:0007669"/>
    <property type="project" value="TreeGrafter"/>
</dbReference>
<feature type="compositionally biased region" description="Low complexity" evidence="2">
    <location>
        <begin position="157"/>
        <end position="176"/>
    </location>
</feature>
<evidence type="ECO:0000313" key="6">
    <source>
        <dbReference type="Proteomes" id="UP000264800"/>
    </source>
</evidence>
<keyword evidence="6" id="KW-1185">Reference proteome</keyword>